<dbReference type="Pfam" id="PF00126">
    <property type="entry name" value="HTH_1"/>
    <property type="match status" value="1"/>
</dbReference>
<organism evidence="6 7">
    <name type="scientific">Clostridium ljungdahlii</name>
    <dbReference type="NCBI Taxonomy" id="1538"/>
    <lineage>
        <taxon>Bacteria</taxon>
        <taxon>Bacillati</taxon>
        <taxon>Bacillota</taxon>
        <taxon>Clostridia</taxon>
        <taxon>Eubacteriales</taxon>
        <taxon>Clostridiaceae</taxon>
        <taxon>Clostridium</taxon>
    </lineage>
</organism>
<dbReference type="InterPro" id="IPR000847">
    <property type="entry name" value="LysR_HTH_N"/>
</dbReference>
<dbReference type="PANTHER" id="PTHR30419">
    <property type="entry name" value="HTH-TYPE TRANSCRIPTIONAL REGULATOR YBHD"/>
    <property type="match status" value="1"/>
</dbReference>
<evidence type="ECO:0000313" key="6">
    <source>
        <dbReference type="EMBL" id="OAA90421.1"/>
    </source>
</evidence>
<dbReference type="PANTHER" id="PTHR30419:SF24">
    <property type="entry name" value="HTH-TYPE TRANSCRIPTIONAL REGULATOR CZCR"/>
    <property type="match status" value="1"/>
</dbReference>
<dbReference type="SUPFAM" id="SSF53850">
    <property type="entry name" value="Periplasmic binding protein-like II"/>
    <property type="match status" value="1"/>
</dbReference>
<dbReference type="OrthoDB" id="63123at2"/>
<dbReference type="PATRIC" id="fig|1538.10.peg.229"/>
<feature type="domain" description="HTH lysR-type" evidence="5">
    <location>
        <begin position="26"/>
        <end position="83"/>
    </location>
</feature>
<dbReference type="AlphaFoldDB" id="A0A168RA32"/>
<evidence type="ECO:0000313" key="7">
    <source>
        <dbReference type="Proteomes" id="UP000077407"/>
    </source>
</evidence>
<proteinExistence type="inferred from homology"/>
<dbReference type="Pfam" id="PF03466">
    <property type="entry name" value="LysR_substrate"/>
    <property type="match status" value="1"/>
</dbReference>
<protein>
    <submittedName>
        <fullName evidence="6">HTH-type transcriptional regulator GltC</fullName>
    </submittedName>
</protein>
<dbReference type="InterPro" id="IPR036390">
    <property type="entry name" value="WH_DNA-bd_sf"/>
</dbReference>
<evidence type="ECO:0000256" key="2">
    <source>
        <dbReference type="ARBA" id="ARBA00023015"/>
    </source>
</evidence>
<dbReference type="InterPro" id="IPR050950">
    <property type="entry name" value="HTH-type_LysR_regulators"/>
</dbReference>
<dbReference type="Gene3D" id="1.10.10.10">
    <property type="entry name" value="Winged helix-like DNA-binding domain superfamily/Winged helix DNA-binding domain"/>
    <property type="match status" value="1"/>
</dbReference>
<dbReference type="Gene3D" id="3.40.190.290">
    <property type="match status" value="1"/>
</dbReference>
<dbReference type="GO" id="GO:0003700">
    <property type="term" value="F:DNA-binding transcription factor activity"/>
    <property type="evidence" value="ECO:0007669"/>
    <property type="project" value="InterPro"/>
</dbReference>
<accession>A0A168RA32</accession>
<dbReference type="Proteomes" id="UP000077407">
    <property type="component" value="Unassembled WGS sequence"/>
</dbReference>
<sequence>MQIVQWNHDEISCNILSYDEKGKVFMDINKYALFVKAAEIGNLTRAATQLSYTQTAASHMISSLEDELGVKLLYRGRNGVSATEEGEQILSLAKEIVINDERIHQIIGQEGVYRGNVRIGVITSVAVQWMPKIIRKFRKEYPLVELQINDAINYEWIKDWFSKDEIDCAFTAENGMTNGNDIPLISDPYYVIMSKYHPLCRYEKITKELLAGEIFVIPSEGTNYSIGKILRQAKGRLLEHTRFLSDQSTIALVRSECGISILPELVLNSYSCEGLVRRKLEPEVSRTICLCLPNRKYISPSTKAFVAFIQKWAQKE</sequence>
<dbReference type="PROSITE" id="PS50931">
    <property type="entry name" value="HTH_LYSR"/>
    <property type="match status" value="1"/>
</dbReference>
<reference evidence="6 7" key="1">
    <citation type="journal article" date="2015" name="Biotechnol. Bioeng.">
        <title>Genome sequence and phenotypic characterization of Caulobacter segnis.</title>
        <authorList>
            <person name="Patel S."/>
            <person name="Fletcher B."/>
            <person name="Scott D.C."/>
            <person name="Ely B."/>
        </authorList>
    </citation>
    <scope>NUCLEOTIDE SEQUENCE [LARGE SCALE GENOMIC DNA]</scope>
    <source>
        <strain evidence="6 7">ERI-2</strain>
    </source>
</reference>
<evidence type="ECO:0000256" key="1">
    <source>
        <dbReference type="ARBA" id="ARBA00009437"/>
    </source>
</evidence>
<dbReference type="PRINTS" id="PR00039">
    <property type="entry name" value="HTHLYSR"/>
</dbReference>
<keyword evidence="3" id="KW-0238">DNA-binding</keyword>
<gene>
    <name evidence="6" type="primary">gltC_2</name>
    <name evidence="6" type="ORF">WY13_01325</name>
</gene>
<dbReference type="CDD" id="cd05466">
    <property type="entry name" value="PBP2_LTTR_substrate"/>
    <property type="match status" value="1"/>
</dbReference>
<name>A0A168RA32_9CLOT</name>
<evidence type="ECO:0000256" key="4">
    <source>
        <dbReference type="ARBA" id="ARBA00023163"/>
    </source>
</evidence>
<dbReference type="EMBL" id="LITT01000011">
    <property type="protein sequence ID" value="OAA90421.1"/>
    <property type="molecule type" value="Genomic_DNA"/>
</dbReference>
<comment type="caution">
    <text evidence="6">The sequence shown here is derived from an EMBL/GenBank/DDBJ whole genome shotgun (WGS) entry which is preliminary data.</text>
</comment>
<keyword evidence="2" id="KW-0805">Transcription regulation</keyword>
<comment type="similarity">
    <text evidence="1">Belongs to the LysR transcriptional regulatory family.</text>
</comment>
<evidence type="ECO:0000256" key="3">
    <source>
        <dbReference type="ARBA" id="ARBA00023125"/>
    </source>
</evidence>
<dbReference type="GO" id="GO:0005829">
    <property type="term" value="C:cytosol"/>
    <property type="evidence" value="ECO:0007669"/>
    <property type="project" value="TreeGrafter"/>
</dbReference>
<dbReference type="SUPFAM" id="SSF46785">
    <property type="entry name" value="Winged helix' DNA-binding domain"/>
    <property type="match status" value="1"/>
</dbReference>
<dbReference type="InterPro" id="IPR005119">
    <property type="entry name" value="LysR_subst-bd"/>
</dbReference>
<dbReference type="GO" id="GO:0003677">
    <property type="term" value="F:DNA binding"/>
    <property type="evidence" value="ECO:0007669"/>
    <property type="project" value="UniProtKB-KW"/>
</dbReference>
<evidence type="ECO:0000259" key="5">
    <source>
        <dbReference type="PROSITE" id="PS50931"/>
    </source>
</evidence>
<keyword evidence="4" id="KW-0804">Transcription</keyword>
<dbReference type="InterPro" id="IPR036388">
    <property type="entry name" value="WH-like_DNA-bd_sf"/>
</dbReference>